<feature type="region of interest" description="Disordered" evidence="1">
    <location>
        <begin position="392"/>
        <end position="470"/>
    </location>
</feature>
<feature type="compositionally biased region" description="Acidic residues" evidence="1">
    <location>
        <begin position="115"/>
        <end position="126"/>
    </location>
</feature>
<accession>A0A364N393</accession>
<feature type="compositionally biased region" description="Acidic residues" evidence="1">
    <location>
        <begin position="415"/>
        <end position="426"/>
    </location>
</feature>
<evidence type="ECO:0000256" key="1">
    <source>
        <dbReference type="SAM" id="MobiDB-lite"/>
    </source>
</evidence>
<organism evidence="2 3">
    <name type="scientific">Stemphylium lycopersici</name>
    <name type="common">Tomato gray leaf spot disease fungus</name>
    <name type="synonym">Thyrospora lycopersici</name>
    <dbReference type="NCBI Taxonomy" id="183478"/>
    <lineage>
        <taxon>Eukaryota</taxon>
        <taxon>Fungi</taxon>
        <taxon>Dikarya</taxon>
        <taxon>Ascomycota</taxon>
        <taxon>Pezizomycotina</taxon>
        <taxon>Dothideomycetes</taxon>
        <taxon>Pleosporomycetidae</taxon>
        <taxon>Pleosporales</taxon>
        <taxon>Pleosporineae</taxon>
        <taxon>Pleosporaceae</taxon>
        <taxon>Stemphylium</taxon>
    </lineage>
</organism>
<feature type="region of interest" description="Disordered" evidence="1">
    <location>
        <begin position="161"/>
        <end position="180"/>
    </location>
</feature>
<dbReference type="AlphaFoldDB" id="A0A364N393"/>
<feature type="compositionally biased region" description="Acidic residues" evidence="1">
    <location>
        <begin position="65"/>
        <end position="74"/>
    </location>
</feature>
<protein>
    <submittedName>
        <fullName evidence="2">Uncharacterized protein</fullName>
    </submittedName>
</protein>
<name>A0A364N393_STELY</name>
<evidence type="ECO:0000313" key="3">
    <source>
        <dbReference type="Proteomes" id="UP000249619"/>
    </source>
</evidence>
<dbReference type="PANTHER" id="PTHR35711">
    <property type="entry name" value="EXPRESSED PROTEIN"/>
    <property type="match status" value="1"/>
</dbReference>
<feature type="region of interest" description="Disordered" evidence="1">
    <location>
        <begin position="730"/>
        <end position="780"/>
    </location>
</feature>
<feature type="compositionally biased region" description="Acidic residues" evidence="1">
    <location>
        <begin position="595"/>
        <end position="612"/>
    </location>
</feature>
<feature type="compositionally biased region" description="Basic and acidic residues" evidence="1">
    <location>
        <begin position="1"/>
        <end position="24"/>
    </location>
</feature>
<feature type="compositionally biased region" description="Polar residues" evidence="1">
    <location>
        <begin position="740"/>
        <end position="752"/>
    </location>
</feature>
<keyword evidence="3" id="KW-1185">Reference proteome</keyword>
<gene>
    <name evidence="2" type="ORF">DDE83_005156</name>
</gene>
<sequence>MAHLTHARESMVDLGGHHRQDRTPLHTSATVARRSEQRSASPGAASGSTHHSNGRGDDQSATEGVADEDDDEDSSTAKDNELDDETDADVPARPYGYRRGGKGKGKQPAIRVEPVDDDESHGEDDEIASHATGPALIPSKHPVNQLLMSNKKRTFSNLSSTSVLFGDDSTDQESFPRRKMARKLSNAASVPLLTYTNGQEPQTNYDNAIESDDEDYSGVNLVPDDDESDMDMMERQEESYIVQEEQQATTLLNEYRDARRLSLESCLSDNIFDVTAPLDDEFMAGLPDFGFTPFFEPEVAPSSPVPMAKRKFSDGSAKRVRFDDDVQVSDSSSSESSELDSSVFPDLFLDQDKIPPSLHQLLDMENDDDNGDMASPQSDASFWDFEQNESRITQVDNSDESEGESSGESSGYESDMGDTTDEEDFGNDILPRTPSHKQSVLHRPSSAPGSRASTPKPFQRSSRPIGRQIPPTRGIFIHEETDQAIAVTNRATKAVSFYRPRTVLIPWIPLTDYHSSTSSTVNNSPRNSIAQLNANASDSEVSNEVFNNGLSTDIMLSGIFGSGPNDYVFGNESVGPPEAFYPFVSISSNGNMGIVDEDEDGSSSDDYEDDLNITDFMDFGSDGDDTDLDDDDDVEDTDVPATPATSRVTHHGSTPAAPADDTPQNRKRSTSDVMLEHFDRGVVTAFRTNQNRYRDVASLPSDPAARASVSRPVRSGKSAEALITPLRKRSRSNRIAKSPLKNTTTMNQSSPLTGAAKASGRLQNSVMGSPRGPPRMGRFS</sequence>
<evidence type="ECO:0000313" key="2">
    <source>
        <dbReference type="EMBL" id="RAR10195.1"/>
    </source>
</evidence>
<feature type="region of interest" description="Disordered" evidence="1">
    <location>
        <begin position="1"/>
        <end position="140"/>
    </location>
</feature>
<feature type="compositionally biased region" description="Acidic residues" evidence="1">
    <location>
        <begin position="621"/>
        <end position="638"/>
    </location>
</feature>
<dbReference type="PANTHER" id="PTHR35711:SF1">
    <property type="entry name" value="ECTODERMAL, ISOFORM F"/>
    <property type="match status" value="1"/>
</dbReference>
<dbReference type="OrthoDB" id="5399183at2759"/>
<dbReference type="STRING" id="183478.A0A364N393"/>
<feature type="region of interest" description="Disordered" evidence="1">
    <location>
        <begin position="591"/>
        <end position="669"/>
    </location>
</feature>
<proteinExistence type="predicted"/>
<reference evidence="3" key="1">
    <citation type="submission" date="2018-05" db="EMBL/GenBank/DDBJ databases">
        <title>Draft genome sequence of Stemphylium lycopersici strain CIDEFI 213.</title>
        <authorList>
            <person name="Medina R."/>
            <person name="Franco M.E.E."/>
            <person name="Lucentini C.G."/>
            <person name="Saparrat M.C.N."/>
            <person name="Balatti P.A."/>
        </authorList>
    </citation>
    <scope>NUCLEOTIDE SEQUENCE [LARGE SCALE GENOMIC DNA]</scope>
    <source>
        <strain evidence="3">CIDEFI 213</strain>
    </source>
</reference>
<comment type="caution">
    <text evidence="2">The sequence shown here is derived from an EMBL/GenBank/DDBJ whole genome shotgun (WGS) entry which is preliminary data.</text>
</comment>
<dbReference type="EMBL" id="QGDH01000068">
    <property type="protein sequence ID" value="RAR10195.1"/>
    <property type="molecule type" value="Genomic_DNA"/>
</dbReference>
<dbReference type="Proteomes" id="UP000249619">
    <property type="component" value="Unassembled WGS sequence"/>
</dbReference>